<protein>
    <submittedName>
        <fullName evidence="1">19903_t:CDS:1</fullName>
    </submittedName>
</protein>
<feature type="non-terminal residue" evidence="1">
    <location>
        <position position="47"/>
    </location>
</feature>
<organism evidence="1 2">
    <name type="scientific">Racocetra persica</name>
    <dbReference type="NCBI Taxonomy" id="160502"/>
    <lineage>
        <taxon>Eukaryota</taxon>
        <taxon>Fungi</taxon>
        <taxon>Fungi incertae sedis</taxon>
        <taxon>Mucoromycota</taxon>
        <taxon>Glomeromycotina</taxon>
        <taxon>Glomeromycetes</taxon>
        <taxon>Diversisporales</taxon>
        <taxon>Gigasporaceae</taxon>
        <taxon>Racocetra</taxon>
    </lineage>
</organism>
<accession>A0ACA9RBB4</accession>
<evidence type="ECO:0000313" key="1">
    <source>
        <dbReference type="EMBL" id="CAG8785501.1"/>
    </source>
</evidence>
<dbReference type="EMBL" id="CAJVQC010047980">
    <property type="protein sequence ID" value="CAG8785501.1"/>
    <property type="molecule type" value="Genomic_DNA"/>
</dbReference>
<proteinExistence type="predicted"/>
<dbReference type="Proteomes" id="UP000789920">
    <property type="component" value="Unassembled WGS sequence"/>
</dbReference>
<keyword evidence="2" id="KW-1185">Reference proteome</keyword>
<gene>
    <name evidence="1" type="ORF">RPERSI_LOCUS18231</name>
</gene>
<evidence type="ECO:0000313" key="2">
    <source>
        <dbReference type="Proteomes" id="UP000789920"/>
    </source>
</evidence>
<comment type="caution">
    <text evidence="1">The sequence shown here is derived from an EMBL/GenBank/DDBJ whole genome shotgun (WGS) entry which is preliminary data.</text>
</comment>
<reference evidence="1" key="1">
    <citation type="submission" date="2021-06" db="EMBL/GenBank/DDBJ databases">
        <authorList>
            <person name="Kallberg Y."/>
            <person name="Tangrot J."/>
            <person name="Rosling A."/>
        </authorList>
    </citation>
    <scope>NUCLEOTIDE SEQUENCE</scope>
    <source>
        <strain evidence="1">MA461A</strain>
    </source>
</reference>
<sequence length="47" mass="5482">MTTKTTKTKILSAYQYYQKKKIKCTQQQPCLNCTKYNVECITSAKTK</sequence>
<name>A0ACA9RBB4_9GLOM</name>